<dbReference type="EMBL" id="JAHBMH010000067">
    <property type="protein sequence ID" value="KAK1934087.1"/>
    <property type="molecule type" value="Genomic_DNA"/>
</dbReference>
<comment type="caution">
    <text evidence="1">The sequence shown here is derived from an EMBL/GenBank/DDBJ whole genome shotgun (WGS) entry which is preliminary data.</text>
</comment>
<evidence type="ECO:0000313" key="1">
    <source>
        <dbReference type="EMBL" id="KAK1934087.1"/>
    </source>
</evidence>
<reference evidence="1" key="2">
    <citation type="submission" date="2021-05" db="EMBL/GenBank/DDBJ databases">
        <authorList>
            <person name="Pain A."/>
        </authorList>
    </citation>
    <scope>NUCLEOTIDE SEQUENCE</scope>
    <source>
        <strain evidence="1">1802A</strain>
    </source>
</reference>
<reference evidence="1" key="1">
    <citation type="journal article" date="2014" name="Nucleic Acids Res.">
        <title>The evolutionary dynamics of variant antigen genes in Babesia reveal a history of genomic innovation underlying host-parasite interaction.</title>
        <authorList>
            <person name="Jackson A.P."/>
            <person name="Otto T.D."/>
            <person name="Darby A."/>
            <person name="Ramaprasad A."/>
            <person name="Xia D."/>
            <person name="Echaide I.E."/>
            <person name="Farber M."/>
            <person name="Gahlot S."/>
            <person name="Gamble J."/>
            <person name="Gupta D."/>
            <person name="Gupta Y."/>
            <person name="Jackson L."/>
            <person name="Malandrin L."/>
            <person name="Malas T.B."/>
            <person name="Moussa E."/>
            <person name="Nair M."/>
            <person name="Reid A.J."/>
            <person name="Sanders M."/>
            <person name="Sharma J."/>
            <person name="Tracey A."/>
            <person name="Quail M.A."/>
            <person name="Weir W."/>
            <person name="Wastling J.M."/>
            <person name="Hall N."/>
            <person name="Willadsen P."/>
            <person name="Lingelbach K."/>
            <person name="Shiels B."/>
            <person name="Tait A."/>
            <person name="Berriman M."/>
            <person name="Allred D.R."/>
            <person name="Pain A."/>
        </authorList>
    </citation>
    <scope>NUCLEOTIDE SEQUENCE</scope>
    <source>
        <strain evidence="1">1802A</strain>
    </source>
</reference>
<organism evidence="1 2">
    <name type="scientific">Babesia divergens</name>
    <dbReference type="NCBI Taxonomy" id="32595"/>
    <lineage>
        <taxon>Eukaryota</taxon>
        <taxon>Sar</taxon>
        <taxon>Alveolata</taxon>
        <taxon>Apicomplexa</taxon>
        <taxon>Aconoidasida</taxon>
        <taxon>Piroplasmida</taxon>
        <taxon>Babesiidae</taxon>
        <taxon>Babesia</taxon>
    </lineage>
</organism>
<proteinExistence type="predicted"/>
<evidence type="ECO:0000313" key="2">
    <source>
        <dbReference type="Proteomes" id="UP001195914"/>
    </source>
</evidence>
<sequence>MAIFRGVPRLSNLGKVSQYVERVADLGKKNLLFRVDIKHLYSIWQLCKSHEEYQLGLIAVNHFYNFGRQLSPEGSNKLFALSMRCGELEESIKAATEAVDAVNTGCLIQWDQGSDCEVTLLEGASDWLRKPPDMDLIYVLISAFISRRDYTSVKRVFKAVRSHWQLKLTSTIYRLCIESMLCLEERPIEEALLVYCDSAIMGTILPAEVHHLMLDAIRSAMKKEQGKDELYASASSTVYWRLMHECRHPASYGRAYVHSTDI</sequence>
<keyword evidence="2" id="KW-1185">Reference proteome</keyword>
<protein>
    <submittedName>
        <fullName evidence="1">Uncharacterized protein</fullName>
    </submittedName>
</protein>
<dbReference type="Proteomes" id="UP001195914">
    <property type="component" value="Unassembled WGS sequence"/>
</dbReference>
<name>A0AAD9LFW3_BABDI</name>
<accession>A0AAD9LFW3</accession>
<gene>
    <name evidence="1" type="ORF">X943_004006</name>
</gene>
<dbReference type="AlphaFoldDB" id="A0AAD9LFW3"/>